<keyword evidence="3" id="KW-1185">Reference proteome</keyword>
<protein>
    <recommendedName>
        <fullName evidence="1">Disease resistance protein winged helix domain-containing protein</fullName>
    </recommendedName>
</protein>
<feature type="domain" description="Disease resistance protein winged helix" evidence="1">
    <location>
        <begin position="27"/>
        <end position="68"/>
    </location>
</feature>
<dbReference type="EMBL" id="JAGFBR010000014">
    <property type="protein sequence ID" value="KAH0455227.1"/>
    <property type="molecule type" value="Genomic_DNA"/>
</dbReference>
<name>A0AAV7GH42_DENCH</name>
<evidence type="ECO:0000313" key="2">
    <source>
        <dbReference type="EMBL" id="KAH0455227.1"/>
    </source>
</evidence>
<dbReference type="AlphaFoldDB" id="A0AAV7GH42"/>
<sequence length="69" mass="8247">MHDLLHEMAHNIFVQECLKVFHKIMCSIDDLARMWIALGFIQQSRIQGETTKNIERWHFDILVQKSFFG</sequence>
<dbReference type="Pfam" id="PF23559">
    <property type="entry name" value="WHD_DRP"/>
    <property type="match status" value="1"/>
</dbReference>
<evidence type="ECO:0000259" key="1">
    <source>
        <dbReference type="Pfam" id="PF23559"/>
    </source>
</evidence>
<comment type="caution">
    <text evidence="2">The sequence shown here is derived from an EMBL/GenBank/DDBJ whole genome shotgun (WGS) entry which is preliminary data.</text>
</comment>
<organism evidence="2 3">
    <name type="scientific">Dendrobium chrysotoxum</name>
    <name type="common">Orchid</name>
    <dbReference type="NCBI Taxonomy" id="161865"/>
    <lineage>
        <taxon>Eukaryota</taxon>
        <taxon>Viridiplantae</taxon>
        <taxon>Streptophyta</taxon>
        <taxon>Embryophyta</taxon>
        <taxon>Tracheophyta</taxon>
        <taxon>Spermatophyta</taxon>
        <taxon>Magnoliopsida</taxon>
        <taxon>Liliopsida</taxon>
        <taxon>Asparagales</taxon>
        <taxon>Orchidaceae</taxon>
        <taxon>Epidendroideae</taxon>
        <taxon>Malaxideae</taxon>
        <taxon>Dendrobiinae</taxon>
        <taxon>Dendrobium</taxon>
    </lineage>
</organism>
<gene>
    <name evidence="2" type="ORF">IEQ34_015259</name>
</gene>
<reference evidence="2 3" key="1">
    <citation type="journal article" date="2021" name="Hortic Res">
        <title>Chromosome-scale assembly of the Dendrobium chrysotoxum genome enhances the understanding of orchid evolution.</title>
        <authorList>
            <person name="Zhang Y."/>
            <person name="Zhang G.Q."/>
            <person name="Zhang D."/>
            <person name="Liu X.D."/>
            <person name="Xu X.Y."/>
            <person name="Sun W.H."/>
            <person name="Yu X."/>
            <person name="Zhu X."/>
            <person name="Wang Z.W."/>
            <person name="Zhao X."/>
            <person name="Zhong W.Y."/>
            <person name="Chen H."/>
            <person name="Yin W.L."/>
            <person name="Huang T."/>
            <person name="Niu S.C."/>
            <person name="Liu Z.J."/>
        </authorList>
    </citation>
    <scope>NUCLEOTIDE SEQUENCE [LARGE SCALE GENOMIC DNA]</scope>
    <source>
        <strain evidence="2">Lindl</strain>
    </source>
</reference>
<proteinExistence type="predicted"/>
<dbReference type="Proteomes" id="UP000775213">
    <property type="component" value="Unassembled WGS sequence"/>
</dbReference>
<accession>A0AAV7GH42</accession>
<dbReference type="InterPro" id="IPR058922">
    <property type="entry name" value="WHD_DRP"/>
</dbReference>
<evidence type="ECO:0000313" key="3">
    <source>
        <dbReference type="Proteomes" id="UP000775213"/>
    </source>
</evidence>